<name>A0ABP5AX70_9ACTN</name>
<dbReference type="InterPro" id="IPR010043">
    <property type="entry name" value="UTase/UR"/>
</dbReference>
<dbReference type="PANTHER" id="PTHR47320">
    <property type="entry name" value="BIFUNCTIONAL URIDYLYLTRANSFERASE/URIDYLYL-REMOVING ENZYME"/>
    <property type="match status" value="1"/>
</dbReference>
<evidence type="ECO:0000256" key="3">
    <source>
        <dbReference type="ARBA" id="ARBA00022737"/>
    </source>
</evidence>
<dbReference type="EMBL" id="BAAAMY010000006">
    <property type="protein sequence ID" value="GAA1924697.1"/>
    <property type="molecule type" value="Genomic_DNA"/>
</dbReference>
<keyword evidence="2 7" id="KW-0548">Nucleotidyltransferase</keyword>
<dbReference type="EC" id="2.7.7.59" evidence="7"/>
<dbReference type="SUPFAM" id="SSF109604">
    <property type="entry name" value="HD-domain/PDEase-like"/>
    <property type="match status" value="1"/>
</dbReference>
<dbReference type="InterPro" id="IPR002912">
    <property type="entry name" value="ACT_dom"/>
</dbReference>
<dbReference type="PANTHER" id="PTHR47320:SF1">
    <property type="entry name" value="BIFUNCTIONAL URIDYLYLTRANSFERASE_URIDYLYL-REMOVING ENZYME"/>
    <property type="match status" value="1"/>
</dbReference>
<evidence type="ECO:0000259" key="9">
    <source>
        <dbReference type="PROSITE" id="PS51831"/>
    </source>
</evidence>
<evidence type="ECO:0000256" key="4">
    <source>
        <dbReference type="ARBA" id="ARBA00022801"/>
    </source>
</evidence>
<organism evidence="10 11">
    <name type="scientific">Nocardioides lentus</name>
    <dbReference type="NCBI Taxonomy" id="338077"/>
    <lineage>
        <taxon>Bacteria</taxon>
        <taxon>Bacillati</taxon>
        <taxon>Actinomycetota</taxon>
        <taxon>Actinomycetes</taxon>
        <taxon>Propionibacteriales</taxon>
        <taxon>Nocardioidaceae</taxon>
        <taxon>Nocardioides</taxon>
    </lineage>
</organism>
<keyword evidence="5 7" id="KW-0460">Magnesium</keyword>
<dbReference type="RefSeq" id="WP_344008176.1">
    <property type="nucleotide sequence ID" value="NZ_BAAAMY010000006.1"/>
</dbReference>
<comment type="similarity">
    <text evidence="7">Belongs to the GlnD family.</text>
</comment>
<dbReference type="InterPro" id="IPR045865">
    <property type="entry name" value="ACT-like_dom_sf"/>
</dbReference>
<evidence type="ECO:0000256" key="7">
    <source>
        <dbReference type="HAMAP-Rule" id="MF_00277"/>
    </source>
</evidence>
<accession>A0ABP5AX70</accession>
<comment type="function">
    <text evidence="7">Modifies, by uridylylation and deuridylylation, the PII regulatory proteins (GlnB and homologs), in response to the nitrogen status of the cell that GlnD senses through the glutamine level. Under low glutamine levels, catalyzes the conversion of the PII proteins and UTP to PII-UMP and PPi, while under higher glutamine levels, GlnD hydrolyzes PII-UMP to PII and UMP (deuridylylation). Thus, controls uridylylation state and activity of the PII proteins, and plays an important role in the regulation of nitrogen metabolism.</text>
</comment>
<comment type="cofactor">
    <cofactor evidence="7">
        <name>Mg(2+)</name>
        <dbReference type="ChEBI" id="CHEBI:18420"/>
    </cofactor>
</comment>
<dbReference type="SUPFAM" id="SSF81301">
    <property type="entry name" value="Nucleotidyltransferase"/>
    <property type="match status" value="1"/>
</dbReference>
<comment type="domain">
    <text evidence="7">Has four distinct domains: an N-terminal nucleotidyltransferase (NT) domain responsible for UTase activity, a central HD domain that encodes UR activity, and two C-terminal ACT domains that seem to have a role in glutamine sensing.</text>
</comment>
<protein>
    <recommendedName>
        <fullName evidence="7">Bifunctional uridylyltransferase/uridylyl-removing enzyme</fullName>
        <shortName evidence="7">UTase/UR</shortName>
    </recommendedName>
    <alternativeName>
        <fullName evidence="7">Bifunctional [protein-PII] modification enzyme</fullName>
    </alternativeName>
    <alternativeName>
        <fullName evidence="7">Bifunctional nitrogen sensor protein</fullName>
    </alternativeName>
    <domain>
        <recommendedName>
            <fullName evidence="7">[Protein-PII] uridylyltransferase</fullName>
            <shortName evidence="7">PII uridylyltransferase</shortName>
            <shortName evidence="7">UTase</shortName>
            <ecNumber evidence="7">2.7.7.59</ecNumber>
        </recommendedName>
    </domain>
    <domain>
        <recommendedName>
            <fullName evidence="7">[Protein-PII]-UMP uridylyl-removing enzyme</fullName>
            <shortName evidence="7">UR</shortName>
            <ecNumber evidence="7">3.1.4.-</ecNumber>
        </recommendedName>
    </domain>
</protein>
<comment type="catalytic activity">
    <reaction evidence="7">
        <text>[protein-PII]-uridylyl-L-tyrosine + H2O = [protein-PII]-L-tyrosine + UMP + H(+)</text>
        <dbReference type="Rhea" id="RHEA:48600"/>
        <dbReference type="Rhea" id="RHEA-COMP:12147"/>
        <dbReference type="Rhea" id="RHEA-COMP:12148"/>
        <dbReference type="ChEBI" id="CHEBI:15377"/>
        <dbReference type="ChEBI" id="CHEBI:15378"/>
        <dbReference type="ChEBI" id="CHEBI:46858"/>
        <dbReference type="ChEBI" id="CHEBI:57865"/>
        <dbReference type="ChEBI" id="CHEBI:90602"/>
    </reaction>
</comment>
<comment type="activity regulation">
    <text evidence="7">Uridylyltransferase (UTase) activity is inhibited by glutamine, while glutamine activates uridylyl-removing (UR) activity.</text>
</comment>
<dbReference type="Gene3D" id="3.30.460.10">
    <property type="entry name" value="Beta Polymerase, domain 2"/>
    <property type="match status" value="1"/>
</dbReference>
<reference evidence="11" key="1">
    <citation type="journal article" date="2019" name="Int. J. Syst. Evol. Microbiol.">
        <title>The Global Catalogue of Microorganisms (GCM) 10K type strain sequencing project: providing services to taxonomists for standard genome sequencing and annotation.</title>
        <authorList>
            <consortium name="The Broad Institute Genomics Platform"/>
            <consortium name="The Broad Institute Genome Sequencing Center for Infectious Disease"/>
            <person name="Wu L."/>
            <person name="Ma J."/>
        </authorList>
    </citation>
    <scope>NUCLEOTIDE SEQUENCE [LARGE SCALE GENOMIC DNA]</scope>
    <source>
        <strain evidence="11">JCM 14046</strain>
    </source>
</reference>
<dbReference type="SMART" id="SM00471">
    <property type="entry name" value="HDc"/>
    <property type="match status" value="1"/>
</dbReference>
<dbReference type="CDD" id="cd00077">
    <property type="entry name" value="HDc"/>
    <property type="match status" value="1"/>
</dbReference>
<keyword evidence="4 7" id="KW-0378">Hydrolase</keyword>
<dbReference type="HAMAP" id="MF_00277">
    <property type="entry name" value="PII_uridylyl_transf"/>
    <property type="match status" value="1"/>
</dbReference>
<feature type="region of interest" description="Uridylyltransferase" evidence="7">
    <location>
        <begin position="1"/>
        <end position="280"/>
    </location>
</feature>
<feature type="domain" description="HD" evidence="9">
    <location>
        <begin position="394"/>
        <end position="501"/>
    </location>
</feature>
<dbReference type="InterPro" id="IPR006674">
    <property type="entry name" value="HD_domain"/>
</dbReference>
<comment type="caution">
    <text evidence="7">Lacks conserved residue(s) required for the propagation of feature annotation.</text>
</comment>
<dbReference type="EC" id="3.1.4.-" evidence="7"/>
<proteinExistence type="inferred from homology"/>
<dbReference type="InterPro" id="IPR043519">
    <property type="entry name" value="NT_sf"/>
</dbReference>
<evidence type="ECO:0000256" key="5">
    <source>
        <dbReference type="ARBA" id="ARBA00022842"/>
    </source>
</evidence>
<dbReference type="SUPFAM" id="SSF55021">
    <property type="entry name" value="ACT-like"/>
    <property type="match status" value="1"/>
</dbReference>
<comment type="catalytic activity">
    <reaction evidence="7">
        <text>[protein-PII]-L-tyrosine + UTP = [protein-PII]-uridylyl-L-tyrosine + diphosphate</text>
        <dbReference type="Rhea" id="RHEA:13673"/>
        <dbReference type="Rhea" id="RHEA-COMP:12147"/>
        <dbReference type="Rhea" id="RHEA-COMP:12148"/>
        <dbReference type="ChEBI" id="CHEBI:33019"/>
        <dbReference type="ChEBI" id="CHEBI:46398"/>
        <dbReference type="ChEBI" id="CHEBI:46858"/>
        <dbReference type="ChEBI" id="CHEBI:90602"/>
        <dbReference type="EC" id="2.7.7.59"/>
    </reaction>
</comment>
<dbReference type="PROSITE" id="PS51831">
    <property type="entry name" value="HD"/>
    <property type="match status" value="1"/>
</dbReference>
<evidence type="ECO:0000259" key="8">
    <source>
        <dbReference type="PROSITE" id="PS51671"/>
    </source>
</evidence>
<evidence type="ECO:0000256" key="1">
    <source>
        <dbReference type="ARBA" id="ARBA00022679"/>
    </source>
</evidence>
<keyword evidence="11" id="KW-1185">Reference proteome</keyword>
<dbReference type="NCBIfam" id="NF002895">
    <property type="entry name" value="PRK03381.1"/>
    <property type="match status" value="1"/>
</dbReference>
<dbReference type="GO" id="GO:0016779">
    <property type="term" value="F:nucleotidyltransferase activity"/>
    <property type="evidence" value="ECO:0007669"/>
    <property type="project" value="UniProtKB-KW"/>
</dbReference>
<evidence type="ECO:0000313" key="10">
    <source>
        <dbReference type="EMBL" id="GAA1924697.1"/>
    </source>
</evidence>
<feature type="domain" description="ACT" evidence="8">
    <location>
        <begin position="679"/>
        <end position="750"/>
    </location>
</feature>
<dbReference type="Proteomes" id="UP001501612">
    <property type="component" value="Unassembled WGS sequence"/>
</dbReference>
<comment type="caution">
    <text evidence="10">The sequence shown here is derived from an EMBL/GenBank/DDBJ whole genome shotgun (WGS) entry which is preliminary data.</text>
</comment>
<keyword evidence="6 7" id="KW-0511">Multifunctional enzyme</keyword>
<dbReference type="Pfam" id="PF01966">
    <property type="entry name" value="HD"/>
    <property type="match status" value="1"/>
</dbReference>
<dbReference type="InterPro" id="IPR005105">
    <property type="entry name" value="GlnD_Uridyltrans_N"/>
</dbReference>
<dbReference type="PROSITE" id="PS51671">
    <property type="entry name" value="ACT"/>
    <property type="match status" value="1"/>
</dbReference>
<evidence type="ECO:0000313" key="11">
    <source>
        <dbReference type="Proteomes" id="UP001501612"/>
    </source>
</evidence>
<gene>
    <name evidence="7" type="primary">glnD</name>
    <name evidence="10" type="ORF">GCM10009737_28050</name>
</gene>
<keyword evidence="3" id="KW-0677">Repeat</keyword>
<evidence type="ECO:0000256" key="6">
    <source>
        <dbReference type="ARBA" id="ARBA00023268"/>
    </source>
</evidence>
<sequence>MTAADRAARSEAADRLCAAAYDEAQGPATGVALVAVGGYGRGELAPCSDLDVVLVHDDDVDDSVLAPVLERLWYPLWDSGSRVDHAVRSAAEMTDTAAEDLKVMLGHLDLRHLAGDPHLTLRLRSQQLGQWRRDARRRLPALRDLVRSRHHVTGELAHASVPDLKESQGGLRDATVLRALVATWLVDVPQGAAESARLDLLDVRDALHELTGRPGDRIAPETWEPLAERLGLADGLAAQRHVRTLGRRLTHVSRLTWRRVDAVLAGPAVRGVRRPGLVRLAPGVALAGGEVVLDRSARPAADPALLLRACAEAAERELPLAPATAARLAREGAPLGERWPDEARRLLVRLLAAGPGLLPVWETLEETGALDAVLPEWERIRLFPHASPVHRFTVDRHVVETCVAAAGLIRTVARPDVLAVAALLHDIGKGGYGDHSVEGEPIARAAATRMGFDADEVDLIGTLVRHHLLLAETATSRDPDDPVTVAAVADAVRTPDALSLLVALTEADARAASPKAWSTWRAGLVRRLADRVLAALVARAAGVSAPRVADEEVPVPDAVRADPRRASFTVTPTPDGARVTAVSGDRVGLLADVSAVLALQRASVRAARAWSQESAGVPLGVSAWDVADPDLDPAVLRQRFEALVDGRVETGRRLALTSAPGDLPPSVEVHHEASRTATVLEVRATDRPTVVHHVCAALARLDIVVRSAHVDTLGPQAVDVFYLQEASAGALPDERAAEAAHAVRAVLTGG</sequence>
<evidence type="ECO:0000256" key="2">
    <source>
        <dbReference type="ARBA" id="ARBA00022695"/>
    </source>
</evidence>
<dbReference type="Pfam" id="PF03445">
    <property type="entry name" value="DUF294"/>
    <property type="match status" value="1"/>
</dbReference>
<keyword evidence="1 7" id="KW-0808">Transferase</keyword>
<dbReference type="InterPro" id="IPR003607">
    <property type="entry name" value="HD/PDEase_dom"/>
</dbReference>
<dbReference type="Gene3D" id="1.10.3090.10">
    <property type="entry name" value="cca-adding enzyme, domain 2"/>
    <property type="match status" value="1"/>
</dbReference>